<dbReference type="AlphaFoldDB" id="A0AA42DP66"/>
<evidence type="ECO:0000256" key="5">
    <source>
        <dbReference type="SAM" id="SignalP"/>
    </source>
</evidence>
<dbReference type="Proteomes" id="UP001169242">
    <property type="component" value="Unassembled WGS sequence"/>
</dbReference>
<proteinExistence type="inferred from homology"/>
<evidence type="ECO:0000256" key="4">
    <source>
        <dbReference type="ARBA" id="ARBA00022970"/>
    </source>
</evidence>
<dbReference type="InterPro" id="IPR028081">
    <property type="entry name" value="Leu-bd"/>
</dbReference>
<keyword evidence="4" id="KW-0029">Amino-acid transport</keyword>
<gene>
    <name evidence="7" type="ORF">PBV87_13520</name>
</gene>
<dbReference type="InterPro" id="IPR028082">
    <property type="entry name" value="Peripla_BP_I"/>
</dbReference>
<keyword evidence="8" id="KW-1185">Reference proteome</keyword>
<feature type="chain" id="PRO_5041256632" evidence="5">
    <location>
        <begin position="22"/>
        <end position="383"/>
    </location>
</feature>
<feature type="domain" description="Leucine-binding protein" evidence="6">
    <location>
        <begin position="32"/>
        <end position="371"/>
    </location>
</feature>
<dbReference type="PANTHER" id="PTHR30483:SF6">
    <property type="entry name" value="PERIPLASMIC BINDING PROTEIN OF ABC TRANSPORTER FOR NATURAL AMINO ACIDS"/>
    <property type="match status" value="1"/>
</dbReference>
<evidence type="ECO:0000256" key="3">
    <source>
        <dbReference type="ARBA" id="ARBA00022729"/>
    </source>
</evidence>
<dbReference type="InterPro" id="IPR000709">
    <property type="entry name" value="Leu_Ile_Val-bd"/>
</dbReference>
<evidence type="ECO:0000256" key="1">
    <source>
        <dbReference type="ARBA" id="ARBA00010062"/>
    </source>
</evidence>
<keyword evidence="3 5" id="KW-0732">Signal</keyword>
<dbReference type="InterPro" id="IPR051010">
    <property type="entry name" value="BCAA_transport"/>
</dbReference>
<keyword evidence="2" id="KW-0813">Transport</keyword>
<name>A0AA42DP66_9FIRM</name>
<accession>A0AA42DP66</accession>
<dbReference type="CDD" id="cd06347">
    <property type="entry name" value="PBP1_ABC_LivK_ligand_binding-like"/>
    <property type="match status" value="1"/>
</dbReference>
<feature type="signal peptide" evidence="5">
    <location>
        <begin position="1"/>
        <end position="21"/>
    </location>
</feature>
<evidence type="ECO:0000256" key="2">
    <source>
        <dbReference type="ARBA" id="ARBA00022448"/>
    </source>
</evidence>
<evidence type="ECO:0000313" key="8">
    <source>
        <dbReference type="Proteomes" id="UP001169242"/>
    </source>
</evidence>
<evidence type="ECO:0000313" key="7">
    <source>
        <dbReference type="EMBL" id="MDA3732505.1"/>
    </source>
</evidence>
<sequence length="383" mass="41018">MKTKRLFAMGLAMMMSSMSFVGCQQSGGNGDTIRIGASFDLTGSCAQYGIAASNGAKLAIEEYNAAGGILGKQIDFILEDNKANQQDATNAFKKLVENDKVVAFIGSDISSTTETIAHLAAEKNIPMITPTGTKEGITAIGNNIFRACYIDPAQGELLAKFATEDLSATKVAMLVNSESDYSSGIAEAFEELFVANGGEIVRTEKYGSNDVDFKPILTNIKNANPEVIVIPDYYETIANIATQAREIGITATLIGGDGWDGVTEKTVNNPEVVEGSYFVNHYTVEDTSDIVQNFITSYKGKYNEEPNAFAALGYDAARIMLEAIKTAGSTEADAVVAAMQNTSLACVTGDVTFDENRNPVKSVSVIRIENGENKLYKKLDAVK</sequence>
<dbReference type="Gene3D" id="3.40.50.2300">
    <property type="match status" value="2"/>
</dbReference>
<organism evidence="7 8">
    <name type="scientific">Holtiella tumoricola</name>
    <dbReference type="NCBI Taxonomy" id="3018743"/>
    <lineage>
        <taxon>Bacteria</taxon>
        <taxon>Bacillati</taxon>
        <taxon>Bacillota</taxon>
        <taxon>Clostridia</taxon>
        <taxon>Lachnospirales</taxon>
        <taxon>Cellulosilyticaceae</taxon>
        <taxon>Holtiella</taxon>
    </lineage>
</organism>
<dbReference type="EMBL" id="JAQIFT010000048">
    <property type="protein sequence ID" value="MDA3732505.1"/>
    <property type="molecule type" value="Genomic_DNA"/>
</dbReference>
<dbReference type="PROSITE" id="PS51257">
    <property type="entry name" value="PROKAR_LIPOPROTEIN"/>
    <property type="match status" value="1"/>
</dbReference>
<evidence type="ECO:0000259" key="6">
    <source>
        <dbReference type="Pfam" id="PF13458"/>
    </source>
</evidence>
<dbReference type="PANTHER" id="PTHR30483">
    <property type="entry name" value="LEUCINE-SPECIFIC-BINDING PROTEIN"/>
    <property type="match status" value="1"/>
</dbReference>
<reference evidence="7" key="1">
    <citation type="journal article" date="2023" name="Int. J. Syst. Evol. Microbiol.">
        <title>&lt;i&gt;Holtiella tumoricola&lt;/i&gt; gen. nov. sp. nov., isolated from a human clinical sample.</title>
        <authorList>
            <person name="Allen-Vercoe E."/>
            <person name="Daigneault M.C."/>
            <person name="Vancuren S.J."/>
            <person name="Cochrane K."/>
            <person name="O'Neal L.L."/>
            <person name="Sankaranarayanan K."/>
            <person name="Lawson P.A."/>
        </authorList>
    </citation>
    <scope>NUCLEOTIDE SEQUENCE</scope>
    <source>
        <strain evidence="7">CC70A</strain>
    </source>
</reference>
<dbReference type="SUPFAM" id="SSF53822">
    <property type="entry name" value="Periplasmic binding protein-like I"/>
    <property type="match status" value="1"/>
</dbReference>
<dbReference type="Pfam" id="PF13458">
    <property type="entry name" value="Peripla_BP_6"/>
    <property type="match status" value="1"/>
</dbReference>
<dbReference type="PRINTS" id="PR00337">
    <property type="entry name" value="LEUILEVALBP"/>
</dbReference>
<dbReference type="GO" id="GO:0006865">
    <property type="term" value="P:amino acid transport"/>
    <property type="evidence" value="ECO:0007669"/>
    <property type="project" value="UniProtKB-KW"/>
</dbReference>
<dbReference type="RefSeq" id="WP_271012617.1">
    <property type="nucleotide sequence ID" value="NZ_JAQIFT010000048.1"/>
</dbReference>
<protein>
    <submittedName>
        <fullName evidence="7">ABC transporter substrate-binding protein</fullName>
    </submittedName>
</protein>
<comment type="similarity">
    <text evidence="1">Belongs to the leucine-binding protein family.</text>
</comment>
<comment type="caution">
    <text evidence="7">The sequence shown here is derived from an EMBL/GenBank/DDBJ whole genome shotgun (WGS) entry which is preliminary data.</text>
</comment>